<reference evidence="1" key="2">
    <citation type="submission" date="2020-02" db="EMBL/GenBank/DDBJ databases">
        <authorList>
            <consortium name="NCBI Pathogen Detection Project"/>
        </authorList>
    </citation>
    <scope>NUCLEOTIDE SEQUENCE</scope>
    <source>
        <strain evidence="1">1839</strain>
    </source>
</reference>
<reference evidence="1" key="1">
    <citation type="journal article" date="2018" name="Genome Biol.">
        <title>SKESA: strategic k-mer extension for scrupulous assemblies.</title>
        <authorList>
            <person name="Souvorov A."/>
            <person name="Agarwala R."/>
            <person name="Lipman D.J."/>
        </authorList>
    </citation>
    <scope>NUCLEOTIDE SEQUENCE [LARGE SCALE GENOMIC DNA]</scope>
    <source>
        <strain evidence="1">1839</strain>
    </source>
</reference>
<comment type="caution">
    <text evidence="1">The sequence shown here is derived from an EMBL/GenBank/DDBJ whole genome shotgun (WGS) entry which is preliminary data.</text>
</comment>
<keyword evidence="1" id="KW-0808">Transferase</keyword>
<sequence>MPGIRNCLSSIANTLNIRNASYFLIKIEQNGKLSNRKISLIDSPAKLLSYRNADLIKETYVTEKVLSKFKIKNDFIAVRIQSNQFTDLKNKTIQGHKETVAQVMDWYNLTINPYSHLPIGTLKRSSDIAKEESRNALNFMIMEKNTFNENVLNDNTNLQRKYCDTKNSSWVVTSVAELLDKGAKVYPDISCSLRLGEPFIVTIPETTKLNVEIYPLKK</sequence>
<proteinExistence type="predicted"/>
<dbReference type="NCBIfam" id="NF033643">
    <property type="entry name" value="EspJ_gen"/>
    <property type="match status" value="1"/>
</dbReference>
<organism evidence="1">
    <name type="scientific">Escherichia coli</name>
    <dbReference type="NCBI Taxonomy" id="562"/>
    <lineage>
        <taxon>Bacteria</taxon>
        <taxon>Pseudomonadati</taxon>
        <taxon>Pseudomonadota</taxon>
        <taxon>Gammaproteobacteria</taxon>
        <taxon>Enterobacterales</taxon>
        <taxon>Enterobacteriaceae</taxon>
        <taxon>Escherichia</taxon>
    </lineage>
</organism>
<dbReference type="GO" id="GO:0016740">
    <property type="term" value="F:transferase activity"/>
    <property type="evidence" value="ECO:0007669"/>
    <property type="project" value="UniProtKB-KW"/>
</dbReference>
<name>A0A765T1R3_ECOLX</name>
<dbReference type="SUPFAM" id="SSF56399">
    <property type="entry name" value="ADP-ribosylation"/>
    <property type="match status" value="1"/>
</dbReference>
<dbReference type="AlphaFoldDB" id="A0A765T1R3"/>
<gene>
    <name evidence="1" type="ORF">GGB84_000915</name>
</gene>
<dbReference type="EMBL" id="DAAYTU010000004">
    <property type="protein sequence ID" value="HAG5769316.1"/>
    <property type="molecule type" value="Genomic_DNA"/>
</dbReference>
<protein>
    <submittedName>
        <fullName evidence="1">EspJ family T3SS effector ADP-ribosyltransferase</fullName>
    </submittedName>
</protein>
<evidence type="ECO:0000313" key="1">
    <source>
        <dbReference type="EMBL" id="HAG5769316.1"/>
    </source>
</evidence>
<accession>A0A765T1R3</accession>